<dbReference type="InterPro" id="IPR008271">
    <property type="entry name" value="Ser/Thr_kinase_AS"/>
</dbReference>
<feature type="compositionally biased region" description="Low complexity" evidence="12">
    <location>
        <begin position="101"/>
        <end position="123"/>
    </location>
</feature>
<dbReference type="PANTHER" id="PTHR24347">
    <property type="entry name" value="SERINE/THREONINE-PROTEIN KINASE"/>
    <property type="match status" value="1"/>
</dbReference>
<proteinExistence type="inferred from homology"/>
<dbReference type="AlphaFoldDB" id="A0A7R9PX39"/>
<dbReference type="SMART" id="SM00220">
    <property type="entry name" value="S_TKc"/>
    <property type="match status" value="1"/>
</dbReference>
<dbReference type="Proteomes" id="UP000759131">
    <property type="component" value="Unassembled WGS sequence"/>
</dbReference>
<dbReference type="InterPro" id="IPR003533">
    <property type="entry name" value="Doublecortin_dom"/>
</dbReference>
<evidence type="ECO:0000256" key="2">
    <source>
        <dbReference type="ARBA" id="ARBA00012513"/>
    </source>
</evidence>
<dbReference type="Gene3D" id="1.10.510.10">
    <property type="entry name" value="Transferase(Phosphotransferase) domain 1"/>
    <property type="match status" value="1"/>
</dbReference>
<feature type="domain" description="Doublecortin" evidence="14">
    <location>
        <begin position="1"/>
        <end position="47"/>
    </location>
</feature>
<sequence>MLIGLPTGVRFIFSIDGSKRVTSLEQLYQSMSYVCSSNDNYIRVDYESVSNMSAICANSSVSLKNTNIITNGKKCCVESAGDNQLSFSSIPPLPVIPSHVQSSQTQSSQTSSLSSSSSTASPTPKMPDFIRPKIVTIIRNGVKPRKVSRLLLNKKTAQTYDKVLNDITNTIRLDCGSVRRIYTLSGNQVLCLSDFFAEEDIFIAFGTEKYSHEDLDLDSEEHKLVYSKTSSLSQSVCYRGGKKSASSPLSVIYGTLSNGKGVISTHNQNSPKIGSKLNEKNSRNSALNGNYGYNGNGYSVSILFPKQVTQHYEIGQIIGDGNFAVVHHCTHKATKAQFALKIINKSKCKGKEAMIASEVAILRKVKHNNIIQLIEDFDYINELYLVMELVKGGDLFDAITLANKYTEVDASHMIHDLSGALEYLHSLDIVHRDIKPENLLICDKNGVKSLKLGDFGLAVEMEDSVNLYSVCGTPTYVAPEILAETGYGKEVDIWAAGVIAYILLCGFPPFANEDNDQDLLFDQILSGTFEFTQPYWDPISESAKQLIMDMLEVDPSRRLTATQVIEHPWVVGDSAGTNDMLNTVSQKLNKHFDKKSNNKSKNCTESMAGISLIARTALDKKPIGNVRHYFRPYSKGRNPVWDEIVSENVRHHSLDVNVSNNRLKN</sequence>
<dbReference type="PROSITE" id="PS50011">
    <property type="entry name" value="PROTEIN_KINASE_DOM"/>
    <property type="match status" value="1"/>
</dbReference>
<feature type="domain" description="Doublecortin" evidence="14">
    <location>
        <begin position="133"/>
        <end position="216"/>
    </location>
</feature>
<dbReference type="CDD" id="cd14095">
    <property type="entry name" value="STKc_DCKL"/>
    <property type="match status" value="1"/>
</dbReference>
<evidence type="ECO:0000256" key="8">
    <source>
        <dbReference type="ARBA" id="ARBA00031092"/>
    </source>
</evidence>
<dbReference type="PROSITE" id="PS00108">
    <property type="entry name" value="PROTEIN_KINASE_ST"/>
    <property type="match status" value="1"/>
</dbReference>
<comment type="catalytic activity">
    <reaction evidence="9">
        <text>L-threonyl-[protein] + ATP = O-phospho-L-threonyl-[protein] + ADP + H(+)</text>
        <dbReference type="Rhea" id="RHEA:46608"/>
        <dbReference type="Rhea" id="RHEA-COMP:11060"/>
        <dbReference type="Rhea" id="RHEA-COMP:11605"/>
        <dbReference type="ChEBI" id="CHEBI:15378"/>
        <dbReference type="ChEBI" id="CHEBI:30013"/>
        <dbReference type="ChEBI" id="CHEBI:30616"/>
        <dbReference type="ChEBI" id="CHEBI:61977"/>
        <dbReference type="ChEBI" id="CHEBI:456216"/>
        <dbReference type="EC" id="2.7.11.1"/>
    </reaction>
</comment>
<evidence type="ECO:0000256" key="6">
    <source>
        <dbReference type="ARBA" id="ARBA00022777"/>
    </source>
</evidence>
<dbReference type="CDD" id="cd17069">
    <property type="entry name" value="DCX2"/>
    <property type="match status" value="1"/>
</dbReference>
<keyword evidence="16" id="KW-1185">Reference proteome</keyword>
<keyword evidence="3" id="KW-0723">Serine/threonine-protein kinase</keyword>
<dbReference type="InterPro" id="IPR011009">
    <property type="entry name" value="Kinase-like_dom_sf"/>
</dbReference>
<dbReference type="InterPro" id="IPR000719">
    <property type="entry name" value="Prot_kinase_dom"/>
</dbReference>
<organism evidence="15">
    <name type="scientific">Medioppia subpectinata</name>
    <dbReference type="NCBI Taxonomy" id="1979941"/>
    <lineage>
        <taxon>Eukaryota</taxon>
        <taxon>Metazoa</taxon>
        <taxon>Ecdysozoa</taxon>
        <taxon>Arthropoda</taxon>
        <taxon>Chelicerata</taxon>
        <taxon>Arachnida</taxon>
        <taxon>Acari</taxon>
        <taxon>Acariformes</taxon>
        <taxon>Sarcoptiformes</taxon>
        <taxon>Oribatida</taxon>
        <taxon>Brachypylina</taxon>
        <taxon>Oppioidea</taxon>
        <taxon>Oppiidae</taxon>
        <taxon>Medioppia</taxon>
    </lineage>
</organism>
<dbReference type="EMBL" id="CAJPIZ010001725">
    <property type="protein sequence ID" value="CAG2103990.1"/>
    <property type="molecule type" value="Genomic_DNA"/>
</dbReference>
<dbReference type="PROSITE" id="PS50309">
    <property type="entry name" value="DC"/>
    <property type="match status" value="2"/>
</dbReference>
<dbReference type="Pfam" id="PF00069">
    <property type="entry name" value="Pkinase"/>
    <property type="match status" value="1"/>
</dbReference>
<dbReference type="Pfam" id="PF03607">
    <property type="entry name" value="DCX"/>
    <property type="match status" value="2"/>
</dbReference>
<dbReference type="FunFam" id="1.10.510.10:FF:000066">
    <property type="entry name" value="Serine/threonine-protein kinase DCLK1 isoform 2"/>
    <property type="match status" value="1"/>
</dbReference>
<dbReference type="SUPFAM" id="SSF56112">
    <property type="entry name" value="Protein kinase-like (PK-like)"/>
    <property type="match status" value="1"/>
</dbReference>
<keyword evidence="4" id="KW-0808">Transferase</keyword>
<dbReference type="FunFam" id="3.30.200.20:FF:000315">
    <property type="entry name" value="Calcium-dependent protein kinase 3"/>
    <property type="match status" value="1"/>
</dbReference>
<dbReference type="EC" id="2.7.11.1" evidence="2"/>
<keyword evidence="6" id="KW-0418">Kinase</keyword>
<dbReference type="GO" id="GO:0005524">
    <property type="term" value="F:ATP binding"/>
    <property type="evidence" value="ECO:0007669"/>
    <property type="project" value="UniProtKB-UniRule"/>
</dbReference>
<evidence type="ECO:0000256" key="11">
    <source>
        <dbReference type="PROSITE-ProRule" id="PRU10141"/>
    </source>
</evidence>
<dbReference type="SUPFAM" id="SSF89837">
    <property type="entry name" value="Doublecortin (DC)"/>
    <property type="match status" value="2"/>
</dbReference>
<name>A0A7R9PX39_9ACAR</name>
<comment type="catalytic activity">
    <reaction evidence="10">
        <text>L-seryl-[protein] + ATP = O-phospho-L-seryl-[protein] + ADP + H(+)</text>
        <dbReference type="Rhea" id="RHEA:17989"/>
        <dbReference type="Rhea" id="RHEA-COMP:9863"/>
        <dbReference type="Rhea" id="RHEA-COMP:11604"/>
        <dbReference type="ChEBI" id="CHEBI:15378"/>
        <dbReference type="ChEBI" id="CHEBI:29999"/>
        <dbReference type="ChEBI" id="CHEBI:30616"/>
        <dbReference type="ChEBI" id="CHEBI:83421"/>
        <dbReference type="ChEBI" id="CHEBI:456216"/>
        <dbReference type="EC" id="2.7.11.1"/>
    </reaction>
</comment>
<accession>A0A7R9PX39</accession>
<feature type="domain" description="Protein kinase" evidence="13">
    <location>
        <begin position="312"/>
        <end position="570"/>
    </location>
</feature>
<dbReference type="InterPro" id="IPR036572">
    <property type="entry name" value="Doublecortin_dom_sf"/>
</dbReference>
<feature type="binding site" evidence="11">
    <location>
        <position position="341"/>
    </location>
    <ligand>
        <name>ATP</name>
        <dbReference type="ChEBI" id="CHEBI:30616"/>
    </ligand>
</feature>
<protein>
    <recommendedName>
        <fullName evidence="2">non-specific serine/threonine protein kinase</fullName>
        <ecNumber evidence="2">2.7.11.1</ecNumber>
    </recommendedName>
    <alternativeName>
        <fullName evidence="8">Doublecortin-like and CAM kinase-like protein</fullName>
    </alternativeName>
</protein>
<dbReference type="SMART" id="SM00537">
    <property type="entry name" value="DCX"/>
    <property type="match status" value="1"/>
</dbReference>
<dbReference type="EMBL" id="OC856300">
    <property type="protein sequence ID" value="CAD7623560.1"/>
    <property type="molecule type" value="Genomic_DNA"/>
</dbReference>
<evidence type="ECO:0000259" key="14">
    <source>
        <dbReference type="PROSITE" id="PS50309"/>
    </source>
</evidence>
<evidence type="ECO:0000256" key="7">
    <source>
        <dbReference type="ARBA" id="ARBA00022840"/>
    </source>
</evidence>
<keyword evidence="7 11" id="KW-0067">ATP-binding</keyword>
<evidence type="ECO:0000256" key="4">
    <source>
        <dbReference type="ARBA" id="ARBA00022679"/>
    </source>
</evidence>
<evidence type="ECO:0000259" key="13">
    <source>
        <dbReference type="PROSITE" id="PS50011"/>
    </source>
</evidence>
<evidence type="ECO:0000256" key="1">
    <source>
        <dbReference type="ARBA" id="ARBA00005354"/>
    </source>
</evidence>
<reference evidence="15" key="1">
    <citation type="submission" date="2020-11" db="EMBL/GenBank/DDBJ databases">
        <authorList>
            <person name="Tran Van P."/>
        </authorList>
    </citation>
    <scope>NUCLEOTIDE SEQUENCE</scope>
</reference>
<gene>
    <name evidence="15" type="ORF">OSB1V03_LOCUS4015</name>
</gene>
<evidence type="ECO:0000256" key="12">
    <source>
        <dbReference type="SAM" id="MobiDB-lite"/>
    </source>
</evidence>
<dbReference type="InterPro" id="IPR017441">
    <property type="entry name" value="Protein_kinase_ATP_BS"/>
</dbReference>
<dbReference type="GO" id="GO:0004674">
    <property type="term" value="F:protein serine/threonine kinase activity"/>
    <property type="evidence" value="ECO:0007669"/>
    <property type="project" value="UniProtKB-KW"/>
</dbReference>
<dbReference type="PROSITE" id="PS00107">
    <property type="entry name" value="PROTEIN_KINASE_ATP"/>
    <property type="match status" value="1"/>
</dbReference>
<comment type="similarity">
    <text evidence="1">Belongs to the protein kinase superfamily. CAMK Ser/Thr protein kinase family. CaMK subfamily.</text>
</comment>
<feature type="region of interest" description="Disordered" evidence="12">
    <location>
        <begin position="98"/>
        <end position="127"/>
    </location>
</feature>
<evidence type="ECO:0000313" key="15">
    <source>
        <dbReference type="EMBL" id="CAD7623560.1"/>
    </source>
</evidence>
<dbReference type="GO" id="GO:0035556">
    <property type="term" value="P:intracellular signal transduction"/>
    <property type="evidence" value="ECO:0007669"/>
    <property type="project" value="InterPro"/>
</dbReference>
<dbReference type="OrthoDB" id="1738954at2759"/>
<dbReference type="Gene3D" id="3.30.200.20">
    <property type="entry name" value="Phosphorylase Kinase, domain 1"/>
    <property type="match status" value="1"/>
</dbReference>
<evidence type="ECO:0000256" key="9">
    <source>
        <dbReference type="ARBA" id="ARBA00047899"/>
    </source>
</evidence>
<evidence type="ECO:0000313" key="16">
    <source>
        <dbReference type="Proteomes" id="UP000759131"/>
    </source>
</evidence>
<evidence type="ECO:0000256" key="3">
    <source>
        <dbReference type="ARBA" id="ARBA00022527"/>
    </source>
</evidence>
<evidence type="ECO:0000256" key="10">
    <source>
        <dbReference type="ARBA" id="ARBA00048679"/>
    </source>
</evidence>
<evidence type="ECO:0000256" key="5">
    <source>
        <dbReference type="ARBA" id="ARBA00022741"/>
    </source>
</evidence>
<keyword evidence="5 11" id="KW-0547">Nucleotide-binding</keyword>
<dbReference type="Gene3D" id="3.10.20.230">
    <property type="entry name" value="Doublecortin domain"/>
    <property type="match status" value="2"/>
</dbReference>